<reference evidence="2 3" key="1">
    <citation type="submission" date="2019-08" db="EMBL/GenBank/DDBJ databases">
        <title>In-depth cultivation of the pig gut microbiome towards novel bacterial diversity and tailored functional studies.</title>
        <authorList>
            <person name="Wylensek D."/>
            <person name="Hitch T.C.A."/>
            <person name="Clavel T."/>
        </authorList>
    </citation>
    <scope>NUCLEOTIDE SEQUENCE [LARGE SCALE GENOMIC DNA]</scope>
    <source>
        <strain evidence="2 3">LKV-178-WT-2A</strain>
    </source>
</reference>
<protein>
    <submittedName>
        <fullName evidence="2">Uncharacterized protein</fullName>
    </submittedName>
</protein>
<dbReference type="Proteomes" id="UP000438914">
    <property type="component" value="Unassembled WGS sequence"/>
</dbReference>
<dbReference type="EMBL" id="VUNG01000019">
    <property type="protein sequence ID" value="MST84646.1"/>
    <property type="molecule type" value="Genomic_DNA"/>
</dbReference>
<dbReference type="RefSeq" id="WP_154534233.1">
    <property type="nucleotide sequence ID" value="NZ_VUNG01000019.1"/>
</dbReference>
<name>A0A7K0KFD3_9BACT</name>
<evidence type="ECO:0000256" key="1">
    <source>
        <dbReference type="SAM" id="MobiDB-lite"/>
    </source>
</evidence>
<organism evidence="2 3">
    <name type="scientific">Hallella mizrahii</name>
    <dbReference type="NCBI Taxonomy" id="2606637"/>
    <lineage>
        <taxon>Bacteria</taxon>
        <taxon>Pseudomonadati</taxon>
        <taxon>Bacteroidota</taxon>
        <taxon>Bacteroidia</taxon>
        <taxon>Bacteroidales</taxon>
        <taxon>Prevotellaceae</taxon>
        <taxon>Hallella</taxon>
    </lineage>
</organism>
<sequence length="1003" mass="117505">MTLTQQDINLLNCLKPQTERLKAMIAVGRPYVWELRLSADEFNDLETRLKDSIHSHGDDYHYLLSKDFALILVIYLAEWYKRCYKGAETMADNKVIRLNSKELQQLYDLAGIDTHTFVYNASKNPDKTSYRWLESLQVLGGLAIQAEIKKDEESDKLLPLLCKIFHGEDIDLSELKDRYRAVAFQESIQRKHSLYEYLDCILNKDKELPFSKADLADKNSLVNQLLDRILNADKKAKKDKFDFEWIVTYTARNNQMVRRLKVKLKPEAIGGQKRQYIGYDRLEDTWKVPHPEEIGRLLFALRFMNGSHCVKEASFKDPLFKYHNTGSAATGFVSINKIDEAYCLDVPTSRFDKVQVVMKYDDTLRTVQTLEVKDYLQVYKLAKAHNEWSSRRNAQAATVVIFSSAYHLAEDYQDLPVVYAHYRNQDQESEDYCWCPINDKVVLEDANGKPLLPPFFNRNGLYQVVTKKYLETIKYQENLYVTYQWKELDEDGDEADAEVSTDTLPVLFGRDGLQVLHYPNGQANEGEVVSSNKYDLEWLQPNGRYMDWNEEQPRQGVVRLRVTVQGIVFKYKVFYVPFVPSADTPDPIWRDFQHTRICTALKGVNDIQDEFNKKLDKEEPDTKQLTVGTDQEKVLIDVYRPVLLKELSQKKPDSDGTIRNHVIEYYGADEKIEIPLINCDQFSVRDFSKKGVRTYRLTKRSTVYYGFPTFDDPNMAISNYSLFKKSAAELTPEIPLKDLFIYICKPEDQPHNLYAWNYHDEPEPVDSVDDMKDKGIVFQSLKDNPAPRHYASPKEIDVADDSDDSGEDWGDEDWGDTAEEEIHQEEDPMACFEMIAQHKVYYFLFQPFIDIVHDGDVIKRLLLPLMQKYQYHLPEYTVRELYRFAVEFHFDWMLISRKKWNEQIEGIIHDDEEKLKIEDAVIDFFRQTPKVTDEREQACLNEFLDRYWEFNAYPKVDDIAEKALRMILGDLDALHGQDMKDYLKEWDECRFKFIELSKAFKKS</sequence>
<evidence type="ECO:0000313" key="2">
    <source>
        <dbReference type="EMBL" id="MST84646.1"/>
    </source>
</evidence>
<dbReference type="AlphaFoldDB" id="A0A7K0KFD3"/>
<gene>
    <name evidence="2" type="ORF">FYJ73_08185</name>
</gene>
<feature type="compositionally biased region" description="Acidic residues" evidence="1">
    <location>
        <begin position="798"/>
        <end position="814"/>
    </location>
</feature>
<feature type="region of interest" description="Disordered" evidence="1">
    <location>
        <begin position="787"/>
        <end position="814"/>
    </location>
</feature>
<proteinExistence type="predicted"/>
<keyword evidence="3" id="KW-1185">Reference proteome</keyword>
<comment type="caution">
    <text evidence="2">The sequence shown here is derived from an EMBL/GenBank/DDBJ whole genome shotgun (WGS) entry which is preliminary data.</text>
</comment>
<accession>A0A7K0KFD3</accession>
<evidence type="ECO:0000313" key="3">
    <source>
        <dbReference type="Proteomes" id="UP000438914"/>
    </source>
</evidence>